<gene>
    <name evidence="2" type="ORF">Fot_11472</name>
</gene>
<evidence type="ECO:0000313" key="3">
    <source>
        <dbReference type="Proteomes" id="UP001604277"/>
    </source>
</evidence>
<keyword evidence="3" id="KW-1185">Reference proteome</keyword>
<reference evidence="3" key="1">
    <citation type="submission" date="2024-07" db="EMBL/GenBank/DDBJ databases">
        <title>Two chromosome-level genome assemblies of Korean endemic species Abeliophyllum distichum and Forsythia ovata (Oleaceae).</title>
        <authorList>
            <person name="Jang H."/>
        </authorList>
    </citation>
    <scope>NUCLEOTIDE SEQUENCE [LARGE SCALE GENOMIC DNA]</scope>
</reference>
<name>A0ABD1WJS1_9LAMI</name>
<evidence type="ECO:0000313" key="2">
    <source>
        <dbReference type="EMBL" id="KAL2549942.1"/>
    </source>
</evidence>
<accession>A0ABD1WJS1</accession>
<evidence type="ECO:0000256" key="1">
    <source>
        <dbReference type="SAM" id="MobiDB-lite"/>
    </source>
</evidence>
<organism evidence="2 3">
    <name type="scientific">Forsythia ovata</name>
    <dbReference type="NCBI Taxonomy" id="205694"/>
    <lineage>
        <taxon>Eukaryota</taxon>
        <taxon>Viridiplantae</taxon>
        <taxon>Streptophyta</taxon>
        <taxon>Embryophyta</taxon>
        <taxon>Tracheophyta</taxon>
        <taxon>Spermatophyta</taxon>
        <taxon>Magnoliopsida</taxon>
        <taxon>eudicotyledons</taxon>
        <taxon>Gunneridae</taxon>
        <taxon>Pentapetalae</taxon>
        <taxon>asterids</taxon>
        <taxon>lamiids</taxon>
        <taxon>Lamiales</taxon>
        <taxon>Oleaceae</taxon>
        <taxon>Forsythieae</taxon>
        <taxon>Forsythia</taxon>
    </lineage>
</organism>
<feature type="region of interest" description="Disordered" evidence="1">
    <location>
        <begin position="19"/>
        <end position="38"/>
    </location>
</feature>
<dbReference type="EMBL" id="JBFOLJ010000003">
    <property type="protein sequence ID" value="KAL2549942.1"/>
    <property type="molecule type" value="Genomic_DNA"/>
</dbReference>
<sequence length="157" mass="16955">MSGFYFSSVPKLRIRRGGVVDDVSHPPSVPSVTPDPGVTVLQTPEIMVGGPSFVPLAPEVTSEVPSALFPARPVPSSGNARQSGKRKAGANSEDEAFWAPTPPPPPPSRYEYINIASHRDKLDPMVLEKLLSPLPKRRHQFISIGLMPLGGRQITQN</sequence>
<comment type="caution">
    <text evidence="2">The sequence shown here is derived from an EMBL/GenBank/DDBJ whole genome shotgun (WGS) entry which is preliminary data.</text>
</comment>
<dbReference type="AlphaFoldDB" id="A0ABD1WJS1"/>
<dbReference type="Proteomes" id="UP001604277">
    <property type="component" value="Unassembled WGS sequence"/>
</dbReference>
<feature type="region of interest" description="Disordered" evidence="1">
    <location>
        <begin position="68"/>
        <end position="110"/>
    </location>
</feature>
<protein>
    <submittedName>
        <fullName evidence="2">Uncharacterized protein</fullName>
    </submittedName>
</protein>
<proteinExistence type="predicted"/>